<protein>
    <recommendedName>
        <fullName evidence="2">Lipid A biosynthesis N-terminal domain-containing protein</fullName>
    </recommendedName>
</protein>
<dbReference type="SMART" id="SM01259">
    <property type="entry name" value="LAB_N"/>
    <property type="match status" value="1"/>
</dbReference>
<evidence type="ECO:0000259" key="2">
    <source>
        <dbReference type="SMART" id="SM01259"/>
    </source>
</evidence>
<evidence type="ECO:0000256" key="1">
    <source>
        <dbReference type="SAM" id="Phobius"/>
    </source>
</evidence>
<evidence type="ECO:0000313" key="3">
    <source>
        <dbReference type="EMBL" id="OWU69493.1"/>
    </source>
</evidence>
<dbReference type="Pfam" id="PF07578">
    <property type="entry name" value="LAB_N"/>
    <property type="match status" value="1"/>
</dbReference>
<dbReference type="PIRSF" id="PIRSF028440">
    <property type="entry name" value="UCP_LAB_N"/>
    <property type="match status" value="1"/>
</dbReference>
<feature type="transmembrane region" description="Helical" evidence="1">
    <location>
        <begin position="51"/>
        <end position="68"/>
    </location>
</feature>
<keyword evidence="1" id="KW-0812">Transmembrane</keyword>
<organism evidence="3 4">
    <name type="scientific">Marinibacterium profundimaris</name>
    <dbReference type="NCBI Taxonomy" id="1679460"/>
    <lineage>
        <taxon>Bacteria</taxon>
        <taxon>Pseudomonadati</taxon>
        <taxon>Pseudomonadota</taxon>
        <taxon>Alphaproteobacteria</taxon>
        <taxon>Rhodobacterales</taxon>
        <taxon>Paracoccaceae</taxon>
        <taxon>Marinibacterium</taxon>
    </lineage>
</organism>
<dbReference type="GO" id="GO:0016020">
    <property type="term" value="C:membrane"/>
    <property type="evidence" value="ECO:0007669"/>
    <property type="project" value="GOC"/>
</dbReference>
<dbReference type="Proteomes" id="UP000215377">
    <property type="component" value="Unassembled WGS sequence"/>
</dbReference>
<feature type="domain" description="Lipid A biosynthesis N-terminal" evidence="2">
    <location>
        <begin position="21"/>
        <end position="92"/>
    </location>
</feature>
<dbReference type="OrthoDB" id="9793186at2"/>
<feature type="transmembrane region" description="Helical" evidence="1">
    <location>
        <begin position="74"/>
        <end position="93"/>
    </location>
</feature>
<proteinExistence type="predicted"/>
<keyword evidence="1" id="KW-0472">Membrane</keyword>
<dbReference type="InterPro" id="IPR011499">
    <property type="entry name" value="Lipid_A_biosynth_N"/>
</dbReference>
<keyword evidence="4" id="KW-1185">Reference proteome</keyword>
<comment type="caution">
    <text evidence="3">The sequence shown here is derived from an EMBL/GenBank/DDBJ whole genome shotgun (WGS) entry which is preliminary data.</text>
</comment>
<dbReference type="RefSeq" id="WP_088652060.1">
    <property type="nucleotide sequence ID" value="NZ_AQQR01000015.1"/>
</dbReference>
<feature type="transmembrane region" description="Helical" evidence="1">
    <location>
        <begin position="16"/>
        <end position="39"/>
    </location>
</feature>
<dbReference type="GO" id="GO:0009245">
    <property type="term" value="P:lipid A biosynthetic process"/>
    <property type="evidence" value="ECO:0007669"/>
    <property type="project" value="InterPro"/>
</dbReference>
<name>A0A225NHD6_9RHOB</name>
<keyword evidence="1" id="KW-1133">Transmembrane helix</keyword>
<reference evidence="3 4" key="1">
    <citation type="submission" date="2013-04" db="EMBL/GenBank/DDBJ databases">
        <title>Oceanicola sp. 22II1-22F33 Genome Sequencing.</title>
        <authorList>
            <person name="Lai Q."/>
            <person name="Li G."/>
            <person name="Shao Z."/>
        </authorList>
    </citation>
    <scope>NUCLEOTIDE SEQUENCE [LARGE SCALE GENOMIC DNA]</scope>
    <source>
        <strain evidence="3 4">22II1-22F33</strain>
    </source>
</reference>
<dbReference type="EMBL" id="AQQR01000015">
    <property type="protein sequence ID" value="OWU69493.1"/>
    <property type="molecule type" value="Genomic_DNA"/>
</dbReference>
<evidence type="ECO:0000313" key="4">
    <source>
        <dbReference type="Proteomes" id="UP000215377"/>
    </source>
</evidence>
<sequence length="100" mass="11656">MDALLAFFRVTTLAELIWVLVGLIGQLMFSMRFILQWLASEKARRSVVPEVFWWFSIGGGLILFAYALHRRDPVFILGQSLGIFIYARNLWLVRAEKHRT</sequence>
<dbReference type="GO" id="GO:0008915">
    <property type="term" value="F:lipid-A-disaccharide synthase activity"/>
    <property type="evidence" value="ECO:0007669"/>
    <property type="project" value="InterPro"/>
</dbReference>
<gene>
    <name evidence="3" type="ORF">ATO3_21920</name>
</gene>
<dbReference type="InterPro" id="IPR014546">
    <property type="entry name" value="UCP028440_lipidA_biosyn"/>
</dbReference>
<dbReference type="AlphaFoldDB" id="A0A225NHD6"/>
<accession>A0A225NHD6</accession>